<dbReference type="EMBL" id="CAACVJ010000598">
    <property type="protein sequence ID" value="VEP17715.1"/>
    <property type="molecule type" value="Genomic_DNA"/>
</dbReference>
<evidence type="ECO:0000313" key="2">
    <source>
        <dbReference type="Proteomes" id="UP000320055"/>
    </source>
</evidence>
<dbReference type="AlphaFoldDB" id="A0A563W251"/>
<evidence type="ECO:0000313" key="1">
    <source>
        <dbReference type="EMBL" id="VEP17715.1"/>
    </source>
</evidence>
<reference evidence="1 2" key="1">
    <citation type="submission" date="2019-01" db="EMBL/GenBank/DDBJ databases">
        <authorList>
            <person name="Brito A."/>
        </authorList>
    </citation>
    <scope>NUCLEOTIDE SEQUENCE [LARGE SCALE GENOMIC DNA]</scope>
    <source>
        <strain evidence="1">1</strain>
    </source>
</reference>
<dbReference type="Proteomes" id="UP000320055">
    <property type="component" value="Unassembled WGS sequence"/>
</dbReference>
<proteinExistence type="predicted"/>
<gene>
    <name evidence="1" type="ORF">H1P_6370005</name>
</gene>
<name>A0A563W251_9CYAN</name>
<accession>A0A563W251</accession>
<sequence length="46" mass="5169">MVVKKGSRPVAVVQTYNFCGIFILEVNPRVVPLVLPFIDWLRALGL</sequence>
<protein>
    <submittedName>
        <fullName evidence="1">Uncharacterized protein</fullName>
    </submittedName>
</protein>
<organism evidence="1 2">
    <name type="scientific">Hyella patelloides LEGE 07179</name>
    <dbReference type="NCBI Taxonomy" id="945734"/>
    <lineage>
        <taxon>Bacteria</taxon>
        <taxon>Bacillati</taxon>
        <taxon>Cyanobacteriota</taxon>
        <taxon>Cyanophyceae</taxon>
        <taxon>Pleurocapsales</taxon>
        <taxon>Hyellaceae</taxon>
        <taxon>Hyella</taxon>
    </lineage>
</organism>
<keyword evidence="2" id="KW-1185">Reference proteome</keyword>